<feature type="binding site" description="axial binding residue" evidence="4">
    <location>
        <position position="469"/>
    </location>
    <ligand>
        <name>heme</name>
        <dbReference type="ChEBI" id="CHEBI:30413"/>
    </ligand>
    <ligandPart>
        <name>Fe</name>
        <dbReference type="ChEBI" id="CHEBI:18248"/>
    </ligandPart>
</feature>
<keyword evidence="4 5" id="KW-0349">Heme</keyword>
<dbReference type="SUPFAM" id="SSF48264">
    <property type="entry name" value="Cytochrome P450"/>
    <property type="match status" value="1"/>
</dbReference>
<keyword evidence="5" id="KW-0560">Oxidoreductase</keyword>
<dbReference type="Gene3D" id="1.10.630.10">
    <property type="entry name" value="Cytochrome P450"/>
    <property type="match status" value="1"/>
</dbReference>
<dbReference type="InterPro" id="IPR001128">
    <property type="entry name" value="Cyt_P450"/>
</dbReference>
<dbReference type="InterPro" id="IPR017972">
    <property type="entry name" value="Cyt_P450_CS"/>
</dbReference>
<organism evidence="6 7">
    <name type="scientific">Rhizodiscina lignyota</name>
    <dbReference type="NCBI Taxonomy" id="1504668"/>
    <lineage>
        <taxon>Eukaryota</taxon>
        <taxon>Fungi</taxon>
        <taxon>Dikarya</taxon>
        <taxon>Ascomycota</taxon>
        <taxon>Pezizomycotina</taxon>
        <taxon>Dothideomycetes</taxon>
        <taxon>Pleosporomycetidae</taxon>
        <taxon>Aulographales</taxon>
        <taxon>Rhizodiscinaceae</taxon>
        <taxon>Rhizodiscina</taxon>
    </lineage>
</organism>
<evidence type="ECO:0000313" key="6">
    <source>
        <dbReference type="EMBL" id="KAF2094296.1"/>
    </source>
</evidence>
<dbReference type="GO" id="GO:0016705">
    <property type="term" value="F:oxidoreductase activity, acting on paired donors, with incorporation or reduction of molecular oxygen"/>
    <property type="evidence" value="ECO:0007669"/>
    <property type="project" value="InterPro"/>
</dbReference>
<evidence type="ECO:0000256" key="3">
    <source>
        <dbReference type="ARBA" id="ARBA00023004"/>
    </source>
</evidence>
<evidence type="ECO:0000313" key="7">
    <source>
        <dbReference type="Proteomes" id="UP000799772"/>
    </source>
</evidence>
<name>A0A9P4I3B6_9PEZI</name>
<dbReference type="InterPro" id="IPR002401">
    <property type="entry name" value="Cyt_P450_E_grp-I"/>
</dbReference>
<dbReference type="GO" id="GO:0005506">
    <property type="term" value="F:iron ion binding"/>
    <property type="evidence" value="ECO:0007669"/>
    <property type="project" value="InterPro"/>
</dbReference>
<keyword evidence="3 4" id="KW-0408">Iron</keyword>
<evidence type="ECO:0000256" key="1">
    <source>
        <dbReference type="ARBA" id="ARBA00001971"/>
    </source>
</evidence>
<dbReference type="PROSITE" id="PS00086">
    <property type="entry name" value="CYTOCHROME_P450"/>
    <property type="match status" value="1"/>
</dbReference>
<dbReference type="GO" id="GO:0004497">
    <property type="term" value="F:monooxygenase activity"/>
    <property type="evidence" value="ECO:0007669"/>
    <property type="project" value="UniProtKB-KW"/>
</dbReference>
<dbReference type="AlphaFoldDB" id="A0A9P4I3B6"/>
<keyword evidence="5" id="KW-0503">Monooxygenase</keyword>
<comment type="caution">
    <text evidence="6">The sequence shown here is derived from an EMBL/GenBank/DDBJ whole genome shotgun (WGS) entry which is preliminary data.</text>
</comment>
<sequence length="524" mass="59942">MISLLLLSAIVIFPCALVFKTLWDFFRDPLRLRGYPSPSIWAALTPLWLMNQSFRERRSRAIYEQHKRLGDVVRIAPRHVSINDPRAIKDIYGHQAIDKVNKDVFYTHLKGEHWDIVQVPDRGEHTRKRKYLAHAFALKTVVSMEPVIHENASRLLQGIERHCDARKLDDTATINIRQWFNFFTLDVIADMAMGIKLGFCETGSDASWAETKGGNVYPLKSTIDTLQQGVRYSVTLAQGSSERWHKFLKSLLEINGYVKRLIRAQDADDFTNFSLHKVKTRIENGGPDRPSNDFFGNILEDPRTGESRNLPFMEMVIDGIVLLNAGSDTTASALTSGIYFLMKTPDALAKLRQEVDQALPPDTMLAPYNLVKDLRYLRACIDETLRLRPPIAYGLQRQVTAPEGITIAGRHFKQGTTVAVPTFAVHRREDLYVDAERYNPDRWLDTSNPQQIKNLVDFTIPFSQGPRACLGRNIAIVEQQILISTLVHRYDFEFVHPEQELKIFERFNSNPGPMPVRVSRRVRS</sequence>
<dbReference type="CDD" id="cd11061">
    <property type="entry name" value="CYP67-like"/>
    <property type="match status" value="1"/>
</dbReference>
<evidence type="ECO:0000256" key="5">
    <source>
        <dbReference type="RuleBase" id="RU000461"/>
    </source>
</evidence>
<keyword evidence="7" id="KW-1185">Reference proteome</keyword>
<comment type="cofactor">
    <cofactor evidence="1 4">
        <name>heme</name>
        <dbReference type="ChEBI" id="CHEBI:30413"/>
    </cofactor>
</comment>
<dbReference type="PANTHER" id="PTHR24305">
    <property type="entry name" value="CYTOCHROME P450"/>
    <property type="match status" value="1"/>
</dbReference>
<dbReference type="PANTHER" id="PTHR24305:SF172">
    <property type="entry name" value="P450, PUTATIVE (EUROFUNG)-RELATED"/>
    <property type="match status" value="1"/>
</dbReference>
<comment type="similarity">
    <text evidence="5">Belongs to the cytochrome P450 family.</text>
</comment>
<dbReference type="PRINTS" id="PR00385">
    <property type="entry name" value="P450"/>
</dbReference>
<dbReference type="PRINTS" id="PR00463">
    <property type="entry name" value="EP450I"/>
</dbReference>
<dbReference type="InterPro" id="IPR050121">
    <property type="entry name" value="Cytochrome_P450_monoxygenase"/>
</dbReference>
<dbReference type="EMBL" id="ML978135">
    <property type="protein sequence ID" value="KAF2094296.1"/>
    <property type="molecule type" value="Genomic_DNA"/>
</dbReference>
<gene>
    <name evidence="6" type="ORF">NA57DRAFT_80705</name>
</gene>
<proteinExistence type="inferred from homology"/>
<evidence type="ECO:0000256" key="4">
    <source>
        <dbReference type="PIRSR" id="PIRSR602401-1"/>
    </source>
</evidence>
<accession>A0A9P4I3B6</accession>
<dbReference type="Proteomes" id="UP000799772">
    <property type="component" value="Unassembled WGS sequence"/>
</dbReference>
<reference evidence="6" key="1">
    <citation type="journal article" date="2020" name="Stud. Mycol.">
        <title>101 Dothideomycetes genomes: a test case for predicting lifestyles and emergence of pathogens.</title>
        <authorList>
            <person name="Haridas S."/>
            <person name="Albert R."/>
            <person name="Binder M."/>
            <person name="Bloem J."/>
            <person name="Labutti K."/>
            <person name="Salamov A."/>
            <person name="Andreopoulos B."/>
            <person name="Baker S."/>
            <person name="Barry K."/>
            <person name="Bills G."/>
            <person name="Bluhm B."/>
            <person name="Cannon C."/>
            <person name="Castanera R."/>
            <person name="Culley D."/>
            <person name="Daum C."/>
            <person name="Ezra D."/>
            <person name="Gonzalez J."/>
            <person name="Henrissat B."/>
            <person name="Kuo A."/>
            <person name="Liang C."/>
            <person name="Lipzen A."/>
            <person name="Lutzoni F."/>
            <person name="Magnuson J."/>
            <person name="Mondo S."/>
            <person name="Nolan M."/>
            <person name="Ohm R."/>
            <person name="Pangilinan J."/>
            <person name="Park H.-J."/>
            <person name="Ramirez L."/>
            <person name="Alfaro M."/>
            <person name="Sun H."/>
            <person name="Tritt A."/>
            <person name="Yoshinaga Y."/>
            <person name="Zwiers L.-H."/>
            <person name="Turgeon B."/>
            <person name="Goodwin S."/>
            <person name="Spatafora J."/>
            <person name="Crous P."/>
            <person name="Grigoriev I."/>
        </authorList>
    </citation>
    <scope>NUCLEOTIDE SEQUENCE</scope>
    <source>
        <strain evidence="6">CBS 133067</strain>
    </source>
</reference>
<dbReference type="Pfam" id="PF00067">
    <property type="entry name" value="p450"/>
    <property type="match status" value="1"/>
</dbReference>
<dbReference type="OrthoDB" id="2789670at2759"/>
<dbReference type="GO" id="GO:0020037">
    <property type="term" value="F:heme binding"/>
    <property type="evidence" value="ECO:0007669"/>
    <property type="project" value="InterPro"/>
</dbReference>
<protein>
    <submittedName>
        <fullName evidence="6">Cytochrome P450</fullName>
    </submittedName>
</protein>
<keyword evidence="2 4" id="KW-0479">Metal-binding</keyword>
<dbReference type="InterPro" id="IPR036396">
    <property type="entry name" value="Cyt_P450_sf"/>
</dbReference>
<evidence type="ECO:0000256" key="2">
    <source>
        <dbReference type="ARBA" id="ARBA00022723"/>
    </source>
</evidence>